<protein>
    <recommendedName>
        <fullName evidence="4">Lipoprotein</fullName>
    </recommendedName>
</protein>
<evidence type="ECO:0000313" key="3">
    <source>
        <dbReference type="Proteomes" id="UP000316331"/>
    </source>
</evidence>
<evidence type="ECO:0008006" key="4">
    <source>
        <dbReference type="Google" id="ProtNLM"/>
    </source>
</evidence>
<feature type="compositionally biased region" description="Polar residues" evidence="1">
    <location>
        <begin position="16"/>
        <end position="26"/>
    </location>
</feature>
<feature type="region of interest" description="Disordered" evidence="1">
    <location>
        <begin position="1"/>
        <end position="34"/>
    </location>
</feature>
<comment type="caution">
    <text evidence="2">The sequence shown here is derived from an EMBL/GenBank/DDBJ whole genome shotgun (WGS) entry which is preliminary data.</text>
</comment>
<reference evidence="2 3" key="1">
    <citation type="submission" date="2019-06" db="EMBL/GenBank/DDBJ databases">
        <title>Sequencing the genomes of 1000 actinobacteria strains.</title>
        <authorList>
            <person name="Klenk H.-P."/>
        </authorList>
    </citation>
    <scope>NUCLEOTIDE SEQUENCE [LARGE SCALE GENOMIC DNA]</scope>
    <source>
        <strain evidence="2 3">DSM 103495</strain>
    </source>
</reference>
<organism evidence="2 3">
    <name type="scientific">Nocardia bhagyanarayanae</name>
    <dbReference type="NCBI Taxonomy" id="1215925"/>
    <lineage>
        <taxon>Bacteria</taxon>
        <taxon>Bacillati</taxon>
        <taxon>Actinomycetota</taxon>
        <taxon>Actinomycetes</taxon>
        <taxon>Mycobacteriales</taxon>
        <taxon>Nocardiaceae</taxon>
        <taxon>Nocardia</taxon>
    </lineage>
</organism>
<evidence type="ECO:0000313" key="2">
    <source>
        <dbReference type="EMBL" id="TQM29487.1"/>
    </source>
</evidence>
<sequence length="316" mass="32650">MERARPLPCGDRTIRNAASSESSATPSDPRHPHRTRTLVGALAVGGALLLSACDSVSGIPGDDPAPAKALTTPPAATAAAAAPTTAQTSILPPPPADAPEVGAVPGVPEAATALRRWAADLESDTITELQEKCWTMAPGNVADMYEDKQTILATIAQPGTATAKTITWKGRAATVTVERGAIATGYACPRVFPAGAEIGPNDADARHMVRRYLARFVGEPLDPADKEGDYPLVCKATPAEWDPNGTGSPTQPPLANNPGKLTGATDFAGQQIFSDRLGSGYLTVEVPVTNSSGVTKIRTFTLAEGDEGYCIGDVSP</sequence>
<keyword evidence="3" id="KW-1185">Reference proteome</keyword>
<accession>A0A543F6N0</accession>
<gene>
    <name evidence="2" type="ORF">FB390_1090</name>
</gene>
<dbReference type="EMBL" id="VFPG01000001">
    <property type="protein sequence ID" value="TQM29487.1"/>
    <property type="molecule type" value="Genomic_DNA"/>
</dbReference>
<proteinExistence type="predicted"/>
<feature type="compositionally biased region" description="Low complexity" evidence="1">
    <location>
        <begin position="64"/>
        <end position="86"/>
    </location>
</feature>
<dbReference type="Proteomes" id="UP000316331">
    <property type="component" value="Unassembled WGS sequence"/>
</dbReference>
<feature type="region of interest" description="Disordered" evidence="1">
    <location>
        <begin position="64"/>
        <end position="93"/>
    </location>
</feature>
<dbReference type="AlphaFoldDB" id="A0A543F6N0"/>
<evidence type="ECO:0000256" key="1">
    <source>
        <dbReference type="SAM" id="MobiDB-lite"/>
    </source>
</evidence>
<name>A0A543F6N0_9NOCA</name>